<dbReference type="Proteomes" id="UP001370348">
    <property type="component" value="Chromosome"/>
</dbReference>
<dbReference type="EMBL" id="CP089984">
    <property type="protein sequence ID" value="WXB18569.1"/>
    <property type="molecule type" value="Genomic_DNA"/>
</dbReference>
<organism evidence="1 2">
    <name type="scientific">Pendulispora albinea</name>
    <dbReference type="NCBI Taxonomy" id="2741071"/>
    <lineage>
        <taxon>Bacteria</taxon>
        <taxon>Pseudomonadati</taxon>
        <taxon>Myxococcota</taxon>
        <taxon>Myxococcia</taxon>
        <taxon>Myxococcales</taxon>
        <taxon>Sorangiineae</taxon>
        <taxon>Pendulisporaceae</taxon>
        <taxon>Pendulispora</taxon>
    </lineage>
</organism>
<dbReference type="Pfam" id="PF20116">
    <property type="entry name" value="DUF6506"/>
    <property type="match status" value="1"/>
</dbReference>
<accession>A0ABZ2M7T3</accession>
<dbReference type="InterPro" id="IPR045441">
    <property type="entry name" value="DUF6506"/>
</dbReference>
<protein>
    <submittedName>
        <fullName evidence="1">DUF6506 family protein</fullName>
    </submittedName>
</protein>
<sequence>MISSWGFIYLGPGSDPATNRVVLNHDGLETTLVAVPTPEGAAQVAVGLVEGGVQLIELCGALGPTIAAKVIEATGGRVPVGVVAFGVESIGRLAALV</sequence>
<reference evidence="1 2" key="1">
    <citation type="submission" date="2021-12" db="EMBL/GenBank/DDBJ databases">
        <title>Discovery of the Pendulisporaceae a myxobacterial family with distinct sporulation behavior and unique specialized metabolism.</title>
        <authorList>
            <person name="Garcia R."/>
            <person name="Popoff A."/>
            <person name="Bader C.D."/>
            <person name="Loehr J."/>
            <person name="Walesch S."/>
            <person name="Walt C."/>
            <person name="Boldt J."/>
            <person name="Bunk B."/>
            <person name="Haeckl F.J.F.P.J."/>
            <person name="Gunesch A.P."/>
            <person name="Birkelbach J."/>
            <person name="Nuebel U."/>
            <person name="Pietschmann T."/>
            <person name="Bach T."/>
            <person name="Mueller R."/>
        </authorList>
    </citation>
    <scope>NUCLEOTIDE SEQUENCE [LARGE SCALE GENOMIC DNA]</scope>
    <source>
        <strain evidence="1 2">MSr11954</strain>
    </source>
</reference>
<keyword evidence="2" id="KW-1185">Reference proteome</keyword>
<name>A0ABZ2M7T3_9BACT</name>
<evidence type="ECO:0000313" key="2">
    <source>
        <dbReference type="Proteomes" id="UP001370348"/>
    </source>
</evidence>
<gene>
    <name evidence="1" type="ORF">LZC94_15175</name>
</gene>
<dbReference type="RefSeq" id="WP_394828202.1">
    <property type="nucleotide sequence ID" value="NZ_CP089984.1"/>
</dbReference>
<evidence type="ECO:0000313" key="1">
    <source>
        <dbReference type="EMBL" id="WXB18569.1"/>
    </source>
</evidence>
<proteinExistence type="predicted"/>